<gene>
    <name evidence="2" type="ORF">CVT23_05770</name>
</gene>
<dbReference type="OrthoDB" id="9813770at2"/>
<dbReference type="Gene3D" id="3.40.30.10">
    <property type="entry name" value="Glutaredoxin"/>
    <property type="match status" value="1"/>
</dbReference>
<dbReference type="Proteomes" id="UP000229498">
    <property type="component" value="Unassembled WGS sequence"/>
</dbReference>
<sequence length="211" mass="24220">MGQLRFIYFADPMCSWCWGFSPNMEKVRATWPDIPVRLGMGGLYPGVTKPMSKRVKAEVANHWHHVEEATGQPFDHRFFEREGFVYDTLPSSQALVAVKQITGENGLDFLARLHGAFYRDNRDLTDAAVLADIAGEHGVDRAAFREMFESDRARQLTERDIGFARQLGVQGFPALLGYDEERYRLISMGWQSWDWLEQVIERWISNSATVN</sequence>
<dbReference type="EMBL" id="PHIG01000024">
    <property type="protein sequence ID" value="PJK30659.1"/>
    <property type="molecule type" value="Genomic_DNA"/>
</dbReference>
<dbReference type="SUPFAM" id="SSF52833">
    <property type="entry name" value="Thioredoxin-like"/>
    <property type="match status" value="1"/>
</dbReference>
<dbReference type="Gene3D" id="1.10.472.60">
    <property type="entry name" value="putative protein disulfide isomerase domain"/>
    <property type="match status" value="1"/>
</dbReference>
<dbReference type="AlphaFoldDB" id="A0A2M9G4L0"/>
<dbReference type="RefSeq" id="WP_109794919.1">
    <property type="nucleotide sequence ID" value="NZ_PHIG01000024.1"/>
</dbReference>
<proteinExistence type="predicted"/>
<evidence type="ECO:0000313" key="2">
    <source>
        <dbReference type="EMBL" id="PJK30659.1"/>
    </source>
</evidence>
<feature type="domain" description="DSBA-like thioredoxin" evidence="1">
    <location>
        <begin position="8"/>
        <end position="200"/>
    </location>
</feature>
<dbReference type="Pfam" id="PF01323">
    <property type="entry name" value="DSBA"/>
    <property type="match status" value="1"/>
</dbReference>
<comment type="caution">
    <text evidence="2">The sequence shown here is derived from an EMBL/GenBank/DDBJ whole genome shotgun (WGS) entry which is preliminary data.</text>
</comment>
<protein>
    <submittedName>
        <fullName evidence="2">Protein-disulfide isomerase</fullName>
    </submittedName>
</protein>
<evidence type="ECO:0000259" key="1">
    <source>
        <dbReference type="Pfam" id="PF01323"/>
    </source>
</evidence>
<evidence type="ECO:0000313" key="3">
    <source>
        <dbReference type="Proteomes" id="UP000229498"/>
    </source>
</evidence>
<reference evidence="2 3" key="1">
    <citation type="submission" date="2017-11" db="EMBL/GenBank/DDBJ databases">
        <title>Draft genome sequence of Rhizobiales bacterium SY3-13.</title>
        <authorList>
            <person name="Sun C."/>
        </authorList>
    </citation>
    <scope>NUCLEOTIDE SEQUENCE [LARGE SCALE GENOMIC DNA]</scope>
    <source>
        <strain evidence="2 3">SY3-13</strain>
    </source>
</reference>
<dbReference type="CDD" id="cd03025">
    <property type="entry name" value="DsbA_FrnE_like"/>
    <property type="match status" value="1"/>
</dbReference>
<dbReference type="PANTHER" id="PTHR13887">
    <property type="entry name" value="GLUTATHIONE S-TRANSFERASE KAPPA"/>
    <property type="match status" value="1"/>
</dbReference>
<keyword evidence="3" id="KW-1185">Reference proteome</keyword>
<dbReference type="GO" id="GO:0016853">
    <property type="term" value="F:isomerase activity"/>
    <property type="evidence" value="ECO:0007669"/>
    <property type="project" value="UniProtKB-KW"/>
</dbReference>
<name>A0A2M9G4L0_9PROT</name>
<dbReference type="GO" id="GO:0016491">
    <property type="term" value="F:oxidoreductase activity"/>
    <property type="evidence" value="ECO:0007669"/>
    <property type="project" value="InterPro"/>
</dbReference>
<organism evidence="2 3">
    <name type="scientific">Minwuia thermotolerans</name>
    <dbReference type="NCBI Taxonomy" id="2056226"/>
    <lineage>
        <taxon>Bacteria</taxon>
        <taxon>Pseudomonadati</taxon>
        <taxon>Pseudomonadota</taxon>
        <taxon>Alphaproteobacteria</taxon>
        <taxon>Minwuiales</taxon>
        <taxon>Minwuiaceae</taxon>
        <taxon>Minwuia</taxon>
    </lineage>
</organism>
<keyword evidence="2" id="KW-0413">Isomerase</keyword>
<dbReference type="InterPro" id="IPR001853">
    <property type="entry name" value="DSBA-like_thioredoxin_dom"/>
</dbReference>
<accession>A0A2M9G4L0</accession>
<dbReference type="InterPro" id="IPR036249">
    <property type="entry name" value="Thioredoxin-like_sf"/>
</dbReference>
<dbReference type="PANTHER" id="PTHR13887:SF54">
    <property type="entry name" value="DSBA FAMILY PROTEIN"/>
    <property type="match status" value="1"/>
</dbReference>